<sequence>MDKKNSRILSNSIDSTVHPVKCTHTHTLTTPFPNSHQVLGSISDLTSDLTPVIFQPVSPQRPLISLQSSAQSSCAYSMRKDPNWEQNQWELTRRSRYSRYCTPVSLTKATDLVGDSAVYTAPIARVDLSAVMQRANSINSCSAQDKYP</sequence>
<dbReference type="EMBL" id="BMAT01003175">
    <property type="protein sequence ID" value="GFS21435.1"/>
    <property type="molecule type" value="Genomic_DNA"/>
</dbReference>
<organism evidence="1 2">
    <name type="scientific">Elysia marginata</name>
    <dbReference type="NCBI Taxonomy" id="1093978"/>
    <lineage>
        <taxon>Eukaryota</taxon>
        <taxon>Metazoa</taxon>
        <taxon>Spiralia</taxon>
        <taxon>Lophotrochozoa</taxon>
        <taxon>Mollusca</taxon>
        <taxon>Gastropoda</taxon>
        <taxon>Heterobranchia</taxon>
        <taxon>Euthyneura</taxon>
        <taxon>Panpulmonata</taxon>
        <taxon>Sacoglossa</taxon>
        <taxon>Placobranchoidea</taxon>
        <taxon>Plakobranchidae</taxon>
        <taxon>Elysia</taxon>
    </lineage>
</organism>
<reference evidence="1 2" key="1">
    <citation type="journal article" date="2021" name="Elife">
        <title>Chloroplast acquisition without the gene transfer in kleptoplastic sea slugs, Plakobranchus ocellatus.</title>
        <authorList>
            <person name="Maeda T."/>
            <person name="Takahashi S."/>
            <person name="Yoshida T."/>
            <person name="Shimamura S."/>
            <person name="Takaki Y."/>
            <person name="Nagai Y."/>
            <person name="Toyoda A."/>
            <person name="Suzuki Y."/>
            <person name="Arimoto A."/>
            <person name="Ishii H."/>
            <person name="Satoh N."/>
            <person name="Nishiyama T."/>
            <person name="Hasebe M."/>
            <person name="Maruyama T."/>
            <person name="Minagawa J."/>
            <person name="Obokata J."/>
            <person name="Shigenobu S."/>
        </authorList>
    </citation>
    <scope>NUCLEOTIDE SEQUENCE [LARGE SCALE GENOMIC DNA]</scope>
</reference>
<gene>
    <name evidence="1" type="ORF">ElyMa_001594400</name>
</gene>
<accession>A0AAV4JGD2</accession>
<keyword evidence="2" id="KW-1185">Reference proteome</keyword>
<evidence type="ECO:0000313" key="1">
    <source>
        <dbReference type="EMBL" id="GFS21435.1"/>
    </source>
</evidence>
<dbReference type="Proteomes" id="UP000762676">
    <property type="component" value="Unassembled WGS sequence"/>
</dbReference>
<comment type="caution">
    <text evidence="1">The sequence shown here is derived from an EMBL/GenBank/DDBJ whole genome shotgun (WGS) entry which is preliminary data.</text>
</comment>
<name>A0AAV4JGD2_9GAST</name>
<proteinExistence type="predicted"/>
<evidence type="ECO:0000313" key="2">
    <source>
        <dbReference type="Proteomes" id="UP000762676"/>
    </source>
</evidence>
<dbReference type="AlphaFoldDB" id="A0AAV4JGD2"/>
<protein>
    <submittedName>
        <fullName evidence="1">Uncharacterized protein</fullName>
    </submittedName>
</protein>